<evidence type="ECO:0000256" key="1">
    <source>
        <dbReference type="SAM" id="MobiDB-lite"/>
    </source>
</evidence>
<evidence type="ECO:0000313" key="2">
    <source>
        <dbReference type="EMBL" id="KZN01475.1"/>
    </source>
</evidence>
<proteinExistence type="predicted"/>
<reference evidence="2" key="1">
    <citation type="journal article" date="2016" name="Nat. Genet.">
        <title>A high-quality carrot genome assembly provides new insights into carotenoid accumulation and asterid genome evolution.</title>
        <authorList>
            <person name="Iorizzo M."/>
            <person name="Ellison S."/>
            <person name="Senalik D."/>
            <person name="Zeng P."/>
            <person name="Satapoomin P."/>
            <person name="Huang J."/>
            <person name="Bowman M."/>
            <person name="Iovene M."/>
            <person name="Sanseverino W."/>
            <person name="Cavagnaro P."/>
            <person name="Yildiz M."/>
            <person name="Macko-Podgorni A."/>
            <person name="Moranska E."/>
            <person name="Grzebelus E."/>
            <person name="Grzebelus D."/>
            <person name="Ashrafi H."/>
            <person name="Zheng Z."/>
            <person name="Cheng S."/>
            <person name="Spooner D."/>
            <person name="Van Deynze A."/>
            <person name="Simon P."/>
        </authorList>
    </citation>
    <scope>NUCLEOTIDE SEQUENCE [LARGE SCALE GENOMIC DNA]</scope>
    <source>
        <tissue evidence="2">Leaf</tissue>
    </source>
</reference>
<feature type="compositionally biased region" description="Polar residues" evidence="1">
    <location>
        <begin position="1"/>
        <end position="13"/>
    </location>
</feature>
<dbReference type="Gramene" id="KZN01475">
    <property type="protein sequence ID" value="KZN01475"/>
    <property type="gene ID" value="DCAR_010229"/>
</dbReference>
<accession>A0A161WS32</accession>
<sequence>MHLQQAEQYSYKTTEARGNEAAGEEEMQNRMENVWRALNTSNNSCNQIC</sequence>
<organism evidence="2">
    <name type="scientific">Daucus carota subsp. sativus</name>
    <name type="common">Carrot</name>
    <dbReference type="NCBI Taxonomy" id="79200"/>
    <lineage>
        <taxon>Eukaryota</taxon>
        <taxon>Viridiplantae</taxon>
        <taxon>Streptophyta</taxon>
        <taxon>Embryophyta</taxon>
        <taxon>Tracheophyta</taxon>
        <taxon>Spermatophyta</taxon>
        <taxon>Magnoliopsida</taxon>
        <taxon>eudicotyledons</taxon>
        <taxon>Gunneridae</taxon>
        <taxon>Pentapetalae</taxon>
        <taxon>asterids</taxon>
        <taxon>campanulids</taxon>
        <taxon>Apiales</taxon>
        <taxon>Apiaceae</taxon>
        <taxon>Apioideae</taxon>
        <taxon>Scandiceae</taxon>
        <taxon>Daucinae</taxon>
        <taxon>Daucus</taxon>
        <taxon>Daucus sect. Daucus</taxon>
    </lineage>
</organism>
<dbReference type="EMBL" id="LNRQ01000003">
    <property type="protein sequence ID" value="KZN01475.1"/>
    <property type="molecule type" value="Genomic_DNA"/>
</dbReference>
<dbReference type="AlphaFoldDB" id="A0A161WS32"/>
<feature type="region of interest" description="Disordered" evidence="1">
    <location>
        <begin position="1"/>
        <end position="27"/>
    </location>
</feature>
<gene>
    <name evidence="2" type="ORF">DCAR_010229</name>
</gene>
<name>A0A161WS32_DAUCS</name>
<comment type="caution">
    <text evidence="2">The sequence shown here is derived from an EMBL/GenBank/DDBJ whole genome shotgun (WGS) entry which is preliminary data.</text>
</comment>
<protein>
    <submittedName>
        <fullName evidence="2">Uncharacterized protein</fullName>
    </submittedName>
</protein>